<gene>
    <name evidence="2" type="ORF">A4U43_C01F12090</name>
</gene>
<dbReference type="PANTHER" id="PTHR35167">
    <property type="entry name" value="OS05G0216466 PROTEIN"/>
    <property type="match status" value="1"/>
</dbReference>
<dbReference type="PANTHER" id="PTHR35167:SF3">
    <property type="entry name" value="OS05G0216466 PROTEIN"/>
    <property type="match status" value="1"/>
</dbReference>
<feature type="compositionally biased region" description="Low complexity" evidence="1">
    <location>
        <begin position="15"/>
        <end position="26"/>
    </location>
</feature>
<organism evidence="2 3">
    <name type="scientific">Asparagus officinalis</name>
    <name type="common">Garden asparagus</name>
    <dbReference type="NCBI Taxonomy" id="4686"/>
    <lineage>
        <taxon>Eukaryota</taxon>
        <taxon>Viridiplantae</taxon>
        <taxon>Streptophyta</taxon>
        <taxon>Embryophyta</taxon>
        <taxon>Tracheophyta</taxon>
        <taxon>Spermatophyta</taxon>
        <taxon>Magnoliopsida</taxon>
        <taxon>Liliopsida</taxon>
        <taxon>Asparagales</taxon>
        <taxon>Asparagaceae</taxon>
        <taxon>Asparagoideae</taxon>
        <taxon>Asparagus</taxon>
    </lineage>
</organism>
<evidence type="ECO:0000313" key="3">
    <source>
        <dbReference type="Proteomes" id="UP000243459"/>
    </source>
</evidence>
<protein>
    <submittedName>
        <fullName evidence="2">Uncharacterized protein</fullName>
    </submittedName>
</protein>
<dbReference type="EMBL" id="CM007381">
    <property type="protein sequence ID" value="ONK79944.1"/>
    <property type="molecule type" value="Genomic_DNA"/>
</dbReference>
<evidence type="ECO:0000256" key="1">
    <source>
        <dbReference type="SAM" id="MobiDB-lite"/>
    </source>
</evidence>
<evidence type="ECO:0000313" key="2">
    <source>
        <dbReference type="EMBL" id="ONK79944.1"/>
    </source>
</evidence>
<dbReference type="OMA" id="HRYRSIC"/>
<feature type="region of interest" description="Disordered" evidence="1">
    <location>
        <begin position="15"/>
        <end position="48"/>
    </location>
</feature>
<dbReference type="Proteomes" id="UP000243459">
    <property type="component" value="Chromosome 1"/>
</dbReference>
<reference evidence="3" key="1">
    <citation type="journal article" date="2017" name="Nat. Commun.">
        <title>The asparagus genome sheds light on the origin and evolution of a young Y chromosome.</title>
        <authorList>
            <person name="Harkess A."/>
            <person name="Zhou J."/>
            <person name="Xu C."/>
            <person name="Bowers J.E."/>
            <person name="Van der Hulst R."/>
            <person name="Ayyampalayam S."/>
            <person name="Mercati F."/>
            <person name="Riccardi P."/>
            <person name="McKain M.R."/>
            <person name="Kakrana A."/>
            <person name="Tang H."/>
            <person name="Ray J."/>
            <person name="Groenendijk J."/>
            <person name="Arikit S."/>
            <person name="Mathioni S.M."/>
            <person name="Nakano M."/>
            <person name="Shan H."/>
            <person name="Telgmann-Rauber A."/>
            <person name="Kanno A."/>
            <person name="Yue Z."/>
            <person name="Chen H."/>
            <person name="Li W."/>
            <person name="Chen Y."/>
            <person name="Xu X."/>
            <person name="Zhang Y."/>
            <person name="Luo S."/>
            <person name="Chen H."/>
            <person name="Gao J."/>
            <person name="Mao Z."/>
            <person name="Pires J.C."/>
            <person name="Luo M."/>
            <person name="Kudrna D."/>
            <person name="Wing R.A."/>
            <person name="Meyers B.C."/>
            <person name="Yi K."/>
            <person name="Kong H."/>
            <person name="Lavrijsen P."/>
            <person name="Sunseri F."/>
            <person name="Falavigna A."/>
            <person name="Ye Y."/>
            <person name="Leebens-Mack J.H."/>
            <person name="Chen G."/>
        </authorList>
    </citation>
    <scope>NUCLEOTIDE SEQUENCE [LARGE SCALE GENOMIC DNA]</scope>
    <source>
        <strain evidence="3">cv. DH0086</strain>
    </source>
</reference>
<dbReference type="Gramene" id="ONK79944">
    <property type="protein sequence ID" value="ONK79944"/>
    <property type="gene ID" value="A4U43_C01F12090"/>
</dbReference>
<accession>A0A5P1FPJ1</accession>
<dbReference type="AlphaFoldDB" id="A0A5P1FPJ1"/>
<sequence length="94" mass="10198">MAELRAAEQLVQLSESSAEAAAATEESCSDTPKSVNTGPPSLSVAEYEEEENIGFGGRRKNHRYRSICDLYEATSPMGVGFTKKGRRKKKGDEG</sequence>
<feature type="compositionally biased region" description="Polar residues" evidence="1">
    <location>
        <begin position="30"/>
        <end position="40"/>
    </location>
</feature>
<keyword evidence="3" id="KW-1185">Reference proteome</keyword>
<name>A0A5P1FPJ1_ASPOF</name>
<proteinExistence type="predicted"/>